<keyword evidence="2" id="KW-0472">Membrane</keyword>
<evidence type="ECO:0000256" key="1">
    <source>
        <dbReference type="SAM" id="MobiDB-lite"/>
    </source>
</evidence>
<feature type="compositionally biased region" description="Basic residues" evidence="1">
    <location>
        <begin position="355"/>
        <end position="365"/>
    </location>
</feature>
<feature type="domain" description="DUF6594" evidence="3">
    <location>
        <begin position="419"/>
        <end position="679"/>
    </location>
</feature>
<reference evidence="4 5" key="1">
    <citation type="journal article" date="2018" name="Mol. Ecol.">
        <title>The obligate alkalophilic soda-lake fungus Sodiomyces alkalinus has shifted to a protein diet.</title>
        <authorList>
            <person name="Grum-Grzhimaylo A.A."/>
            <person name="Falkoski D.L."/>
            <person name="van den Heuvel J."/>
            <person name="Valero-Jimenez C.A."/>
            <person name="Min B."/>
            <person name="Choi I.G."/>
            <person name="Lipzen A."/>
            <person name="Daum C.G."/>
            <person name="Aanen D.K."/>
            <person name="Tsang A."/>
            <person name="Henrissat B."/>
            <person name="Bilanenko E.N."/>
            <person name="de Vries R.P."/>
            <person name="van Kan J.A.L."/>
            <person name="Grigoriev I.V."/>
            <person name="Debets A.J.M."/>
        </authorList>
    </citation>
    <scope>NUCLEOTIDE SEQUENCE [LARGE SCALE GENOMIC DNA]</scope>
    <source>
        <strain evidence="4 5">F11</strain>
    </source>
</reference>
<feature type="compositionally biased region" description="Low complexity" evidence="1">
    <location>
        <begin position="298"/>
        <end position="307"/>
    </location>
</feature>
<feature type="compositionally biased region" description="Polar residues" evidence="1">
    <location>
        <begin position="155"/>
        <end position="165"/>
    </location>
</feature>
<dbReference type="Pfam" id="PF20237">
    <property type="entry name" value="DUF6594"/>
    <property type="match status" value="1"/>
</dbReference>
<keyword evidence="2" id="KW-0812">Transmembrane</keyword>
<accession>A0A3N2PV90</accession>
<sequence length="719" mass="77611">MALIYVSPSIETVHDPQGAQSAPQSATVPILDRPGDRNADGTSLTGAGDTGTNLDPSTTTTTIHRCEVNGSQDLSSKHDSHSTDSGAPTRTLDAAPVQKPSNLAVQEFDPSKLGRPVSMQEDSHGASGNTDTDINPKMNTNINTNSYTHPGVLSVSDSTSPTPRGSHQKHSIRNPPSPTTMSSVTNDTSLTAKTNRSGSSSGSGSTITQTSFSKHRSTENHRDKSGQDGNHESRDKFHGQSPKSQQRPDVMSFLEPDAPQVPRVSMPAAAAGQQHPPFQSRPWRLGDVPLPHHRQPASTKSTSSSTTGNFASAHGNGTGSDVSSDPTLYPETDTNSAVHGVNGGGPPPPVPSFRHGSRPMSSHHRTQQDHASQGGPEMPRENARLPYGSPNAFHARRPAPYDDHTIHLPRGEKLPMSGYELLATKLSAGNMHVGSGHTLKPMYRRFDVLNHRLLLHLQDELAELEEQLHRLDMADTHARRVQNYILPASRRQEVATTGELQWHKTDILGKVGFKLNQYNSVLSSFKDTQSLPSPHPDDIHTYRTYLATHGPVIDTETRFLDWEDDLVSLARHPGDAPMPHDVSDDMLTPMPRPSMRFPSVPGSPTSDAGCAESTRNAPLQPQNLDALHDSGYLLPRLVIAIAAAFLLPLLTFALIPSFVGRMAVVVLVCLGIFAVLLQWGFVRTGVGGADRWEGLGGPQDWTICLGVYGVVMAVVASFF</sequence>
<feature type="compositionally biased region" description="Low complexity" evidence="1">
    <location>
        <begin position="197"/>
        <end position="212"/>
    </location>
</feature>
<evidence type="ECO:0000313" key="4">
    <source>
        <dbReference type="EMBL" id="ROT38398.1"/>
    </source>
</evidence>
<dbReference type="InterPro" id="IPR046529">
    <property type="entry name" value="DUF6594"/>
</dbReference>
<keyword evidence="2" id="KW-1133">Transmembrane helix</keyword>
<feature type="compositionally biased region" description="Polar residues" evidence="1">
    <location>
        <begin position="179"/>
        <end position="196"/>
    </location>
</feature>
<evidence type="ECO:0000256" key="2">
    <source>
        <dbReference type="SAM" id="Phobius"/>
    </source>
</evidence>
<dbReference type="RefSeq" id="XP_028466204.1">
    <property type="nucleotide sequence ID" value="XM_028614181.1"/>
</dbReference>
<keyword evidence="5" id="KW-1185">Reference proteome</keyword>
<feature type="compositionally biased region" description="Polar residues" evidence="1">
    <location>
        <begin position="18"/>
        <end position="27"/>
    </location>
</feature>
<feature type="transmembrane region" description="Helical" evidence="2">
    <location>
        <begin position="662"/>
        <end position="681"/>
    </location>
</feature>
<dbReference type="EMBL" id="ML119055">
    <property type="protein sequence ID" value="ROT38398.1"/>
    <property type="molecule type" value="Genomic_DNA"/>
</dbReference>
<name>A0A3N2PV90_SODAK</name>
<feature type="region of interest" description="Disordered" evidence="1">
    <location>
        <begin position="1"/>
        <end position="248"/>
    </location>
</feature>
<dbReference type="Proteomes" id="UP000272025">
    <property type="component" value="Unassembled WGS sequence"/>
</dbReference>
<dbReference type="OrthoDB" id="5416037at2759"/>
<feature type="compositionally biased region" description="Polar residues" evidence="1">
    <location>
        <begin position="126"/>
        <end position="148"/>
    </location>
</feature>
<feature type="region of interest" description="Disordered" evidence="1">
    <location>
        <begin position="267"/>
        <end position="386"/>
    </location>
</feature>
<feature type="transmembrane region" description="Helical" evidence="2">
    <location>
        <begin position="701"/>
        <end position="718"/>
    </location>
</feature>
<proteinExistence type="predicted"/>
<dbReference type="AlphaFoldDB" id="A0A3N2PV90"/>
<organism evidence="4 5">
    <name type="scientific">Sodiomyces alkalinus (strain CBS 110278 / VKM F-3762 / F11)</name>
    <name type="common">Alkaliphilic filamentous fungus</name>
    <dbReference type="NCBI Taxonomy" id="1314773"/>
    <lineage>
        <taxon>Eukaryota</taxon>
        <taxon>Fungi</taxon>
        <taxon>Dikarya</taxon>
        <taxon>Ascomycota</taxon>
        <taxon>Pezizomycotina</taxon>
        <taxon>Sordariomycetes</taxon>
        <taxon>Hypocreomycetidae</taxon>
        <taxon>Glomerellales</taxon>
        <taxon>Plectosphaerellaceae</taxon>
        <taxon>Sodiomyces</taxon>
    </lineage>
</organism>
<feature type="transmembrane region" description="Helical" evidence="2">
    <location>
        <begin position="633"/>
        <end position="655"/>
    </location>
</feature>
<dbReference type="PANTHER" id="PTHR34502">
    <property type="entry name" value="DUF6594 DOMAIN-CONTAINING PROTEIN-RELATED"/>
    <property type="match status" value="1"/>
</dbReference>
<feature type="compositionally biased region" description="Basic and acidic residues" evidence="1">
    <location>
        <begin position="216"/>
        <end position="238"/>
    </location>
</feature>
<gene>
    <name evidence="4" type="ORF">SODALDRAFT_359489</name>
</gene>
<evidence type="ECO:0000313" key="5">
    <source>
        <dbReference type="Proteomes" id="UP000272025"/>
    </source>
</evidence>
<protein>
    <recommendedName>
        <fullName evidence="3">DUF6594 domain-containing protein</fullName>
    </recommendedName>
</protein>
<feature type="compositionally biased region" description="Polar residues" evidence="1">
    <location>
        <begin position="319"/>
        <end position="337"/>
    </location>
</feature>
<feature type="compositionally biased region" description="Polar residues" evidence="1">
    <location>
        <begin position="40"/>
        <end position="74"/>
    </location>
</feature>
<evidence type="ECO:0000259" key="3">
    <source>
        <dbReference type="Pfam" id="PF20237"/>
    </source>
</evidence>
<dbReference type="PANTHER" id="PTHR34502:SF6">
    <property type="entry name" value="DUF6594 DOMAIN-CONTAINING PROTEIN"/>
    <property type="match status" value="1"/>
</dbReference>
<dbReference type="GeneID" id="39582659"/>